<dbReference type="OrthoDB" id="9794575at2"/>
<dbReference type="PANTHER" id="PTHR46401">
    <property type="entry name" value="GLYCOSYLTRANSFERASE WBBK-RELATED"/>
    <property type="match status" value="1"/>
</dbReference>
<feature type="domain" description="Glycosyltransferase subfamily 4-like N-terminal" evidence="2">
    <location>
        <begin position="21"/>
        <end position="228"/>
    </location>
</feature>
<dbReference type="GO" id="GO:0009103">
    <property type="term" value="P:lipopolysaccharide biosynthetic process"/>
    <property type="evidence" value="ECO:0007669"/>
    <property type="project" value="TreeGrafter"/>
</dbReference>
<evidence type="ECO:0000313" key="4">
    <source>
        <dbReference type="Proteomes" id="UP000316008"/>
    </source>
</evidence>
<comment type="caution">
    <text evidence="3">The sequence shown here is derived from an EMBL/GenBank/DDBJ whole genome shotgun (WGS) entry which is preliminary data.</text>
</comment>
<dbReference type="RefSeq" id="WP_144333618.1">
    <property type="nucleotide sequence ID" value="NZ_VLPL01000006.1"/>
</dbReference>
<gene>
    <name evidence="3" type="ORF">FO442_12920</name>
</gene>
<evidence type="ECO:0000313" key="3">
    <source>
        <dbReference type="EMBL" id="TSJ41987.1"/>
    </source>
</evidence>
<keyword evidence="1 3" id="KW-0808">Transferase</keyword>
<dbReference type="Gene3D" id="3.40.50.2000">
    <property type="entry name" value="Glycogen Phosphorylase B"/>
    <property type="match status" value="2"/>
</dbReference>
<proteinExistence type="predicted"/>
<dbReference type="GO" id="GO:0016757">
    <property type="term" value="F:glycosyltransferase activity"/>
    <property type="evidence" value="ECO:0007669"/>
    <property type="project" value="TreeGrafter"/>
</dbReference>
<evidence type="ECO:0000256" key="1">
    <source>
        <dbReference type="ARBA" id="ARBA00022679"/>
    </source>
</evidence>
<reference evidence="3 4" key="1">
    <citation type="submission" date="2019-07" db="EMBL/GenBank/DDBJ databases">
        <authorList>
            <person name="Huq M.A."/>
        </authorList>
    </citation>
    <scope>NUCLEOTIDE SEQUENCE [LARGE SCALE GENOMIC DNA]</scope>
    <source>
        <strain evidence="3 4">MAH-3</strain>
    </source>
</reference>
<name>A0A556MPW0_9FLAO</name>
<dbReference type="Proteomes" id="UP000316008">
    <property type="component" value="Unassembled WGS sequence"/>
</dbReference>
<organism evidence="3 4">
    <name type="scientific">Fluviicola chungangensis</name>
    <dbReference type="NCBI Taxonomy" id="2597671"/>
    <lineage>
        <taxon>Bacteria</taxon>
        <taxon>Pseudomonadati</taxon>
        <taxon>Bacteroidota</taxon>
        <taxon>Flavobacteriia</taxon>
        <taxon>Flavobacteriales</taxon>
        <taxon>Crocinitomicaceae</taxon>
        <taxon>Fluviicola</taxon>
    </lineage>
</organism>
<dbReference type="Pfam" id="PF13579">
    <property type="entry name" value="Glyco_trans_4_4"/>
    <property type="match status" value="1"/>
</dbReference>
<dbReference type="SUPFAM" id="SSF53756">
    <property type="entry name" value="UDP-Glycosyltransferase/glycogen phosphorylase"/>
    <property type="match status" value="1"/>
</dbReference>
<protein>
    <submittedName>
        <fullName evidence="3">Glycosyltransferase family 4 protein</fullName>
    </submittedName>
</protein>
<dbReference type="AlphaFoldDB" id="A0A556MPW0"/>
<dbReference type="PANTHER" id="PTHR46401:SF2">
    <property type="entry name" value="GLYCOSYLTRANSFERASE WBBK-RELATED"/>
    <property type="match status" value="1"/>
</dbReference>
<keyword evidence="4" id="KW-1185">Reference proteome</keyword>
<accession>A0A556MPW0</accession>
<evidence type="ECO:0000259" key="2">
    <source>
        <dbReference type="Pfam" id="PF13579"/>
    </source>
</evidence>
<dbReference type="InterPro" id="IPR028098">
    <property type="entry name" value="Glyco_trans_4-like_N"/>
</dbReference>
<dbReference type="EMBL" id="VLPL01000006">
    <property type="protein sequence ID" value="TSJ41987.1"/>
    <property type="molecule type" value="Genomic_DNA"/>
</dbReference>
<sequence>MKKVLVITYHWPPSGGIGVLRCLKLVKYLREFGWEPVVFTAENPKYQFLDESNSNDIPAGIEIHKVPIFEPINLFKRLTGRSIQKPLQNVTNNSAKKKTFLDTLSIWVRGNFFIPDARAAWIKPSVKYLEKYLEHNQIDAIFTDGPPHTNTVIGMRLSQKFQIPWLADFQDPWTQVDYYSQMHIGKRADRIHRKLEQEVFQSAAKITIASPTWKKELESIGAKNVDVFYYGYDEADFRDYHPRTDSDKFIIFHGGLLGNDRNPQALFTALKELVDSSSDFRKKLEIRLAGEVDITVINSINENQLSDYVRILGMLPRKEIIKQYESCSLLLLPINIAANAAGRIPGKLFELLRAQKPILVLGPDDSDVKQIVEKTNAGKQYKYNDKEGIKNYVSTLFDSPESGSQIRPSKIEQFSNYQLTEQIAQLLNEISQ</sequence>